<gene>
    <name evidence="1" type="ORF">NEIELOOT_01816</name>
</gene>
<sequence>GTSFLGLSFPTFTRRILSKGRVIYNRKGRQIFIPAGSGIQDFEIGGLPE</sequence>
<comment type="caution">
    <text evidence="1">The sequence shown here is derived from an EMBL/GenBank/DDBJ whole genome shotgun (WGS) entry which is preliminary data.</text>
</comment>
<accession>D4DRX3</accession>
<dbReference type="AlphaFoldDB" id="D4DRX3"/>
<dbReference type="EMBL" id="ADBF01000140">
    <property type="protein sequence ID" value="EFE49413.1"/>
    <property type="molecule type" value="Genomic_DNA"/>
</dbReference>
<evidence type="ECO:0000313" key="2">
    <source>
        <dbReference type="Proteomes" id="UP000005536"/>
    </source>
</evidence>
<organism evidence="1 2">
    <name type="scientific">Neisseria elongata subsp. glycolytica ATCC 29315</name>
    <dbReference type="NCBI Taxonomy" id="546263"/>
    <lineage>
        <taxon>Bacteria</taxon>
        <taxon>Pseudomonadati</taxon>
        <taxon>Pseudomonadota</taxon>
        <taxon>Betaproteobacteria</taxon>
        <taxon>Neisseriales</taxon>
        <taxon>Neisseriaceae</taxon>
        <taxon>Neisseria</taxon>
    </lineage>
</organism>
<evidence type="ECO:0000313" key="1">
    <source>
        <dbReference type="EMBL" id="EFE49413.1"/>
    </source>
</evidence>
<feature type="non-terminal residue" evidence="1">
    <location>
        <position position="1"/>
    </location>
</feature>
<reference evidence="1 2" key="1">
    <citation type="submission" date="2010-02" db="EMBL/GenBank/DDBJ databases">
        <authorList>
            <person name="Weinstock G."/>
            <person name="Sodergren E."/>
            <person name="Clifton S."/>
            <person name="Fulton L."/>
            <person name="Fulton B."/>
            <person name="Courtney L."/>
            <person name="Fronick C."/>
            <person name="Harrison M."/>
            <person name="Strong C."/>
            <person name="Farmer C."/>
            <person name="Delahaunty K."/>
            <person name="Markovic C."/>
            <person name="Hall O."/>
            <person name="Minx P."/>
            <person name="Tomlinson C."/>
            <person name="Mitreva M."/>
            <person name="Nelson J."/>
            <person name="Hou S."/>
            <person name="Wollam A."/>
            <person name="Pepin K.H."/>
            <person name="Johnson M."/>
            <person name="Bhonagiri V."/>
            <person name="Zhang X."/>
            <person name="Suruliraj S."/>
            <person name="Warren W."/>
            <person name="Chinwalla A."/>
            <person name="Mardis E.R."/>
            <person name="Wilson R.K."/>
        </authorList>
    </citation>
    <scope>NUCLEOTIDE SEQUENCE [LARGE SCALE GENOMIC DNA]</scope>
    <source>
        <strain evidence="1 2">ATCC 29315</strain>
    </source>
</reference>
<dbReference type="Proteomes" id="UP000005536">
    <property type="component" value="Unassembled WGS sequence"/>
</dbReference>
<protein>
    <submittedName>
        <fullName evidence="1">Uncharacterized protein</fullName>
    </submittedName>
</protein>
<name>D4DRX3_NEIEG</name>
<proteinExistence type="predicted"/>